<dbReference type="RefSeq" id="WP_108954649.1">
    <property type="nucleotide sequence ID" value="NZ_BEVZ01000004.1"/>
</dbReference>
<gene>
    <name evidence="1" type="ORF">AB0E65_07830</name>
</gene>
<accession>A0ABV2YEG4</accession>
<dbReference type="Proteomes" id="UP001550850">
    <property type="component" value="Unassembled WGS sequence"/>
</dbReference>
<comment type="caution">
    <text evidence="1">The sequence shown here is derived from an EMBL/GenBank/DDBJ whole genome shotgun (WGS) entry which is preliminary data.</text>
</comment>
<proteinExistence type="predicted"/>
<protein>
    <submittedName>
        <fullName evidence="1">Uncharacterized protein</fullName>
    </submittedName>
</protein>
<sequence>MTAPARPGAAVSVTLTGPHVRAAHLALAAETRARMAAAEAAADAAERARAAVVRARSSVADRLTDWAGGRARRERAAVLALVAEGTVLERAEVRDLFVVQDPTTGTASCDWERLTRWLYYPTISREDRAFLYCVLSLAGRAPVVLGALVPELGKRRAAILLSALGTLAGTCGT</sequence>
<organism evidence="1 2">
    <name type="scientific">Streptomyces fragilis</name>
    <dbReference type="NCBI Taxonomy" id="67301"/>
    <lineage>
        <taxon>Bacteria</taxon>
        <taxon>Bacillati</taxon>
        <taxon>Actinomycetota</taxon>
        <taxon>Actinomycetes</taxon>
        <taxon>Kitasatosporales</taxon>
        <taxon>Streptomycetaceae</taxon>
        <taxon>Streptomyces</taxon>
    </lineage>
</organism>
<keyword evidence="2" id="KW-1185">Reference proteome</keyword>
<reference evidence="1 2" key="1">
    <citation type="submission" date="2024-06" db="EMBL/GenBank/DDBJ databases">
        <title>The Natural Products Discovery Center: Release of the First 8490 Sequenced Strains for Exploring Actinobacteria Biosynthetic Diversity.</title>
        <authorList>
            <person name="Kalkreuter E."/>
            <person name="Kautsar S.A."/>
            <person name="Yang D."/>
            <person name="Bader C.D."/>
            <person name="Teijaro C.N."/>
            <person name="Fluegel L."/>
            <person name="Davis C.M."/>
            <person name="Simpson J.R."/>
            <person name="Lauterbach L."/>
            <person name="Steele A.D."/>
            <person name="Gui C."/>
            <person name="Meng S."/>
            <person name="Li G."/>
            <person name="Viehrig K."/>
            <person name="Ye F."/>
            <person name="Su P."/>
            <person name="Kiefer A.F."/>
            <person name="Nichols A."/>
            <person name="Cepeda A.J."/>
            <person name="Yan W."/>
            <person name="Fan B."/>
            <person name="Jiang Y."/>
            <person name="Adhikari A."/>
            <person name="Zheng C.-J."/>
            <person name="Schuster L."/>
            <person name="Cowan T.M."/>
            <person name="Smanski M.J."/>
            <person name="Chevrette M.G."/>
            <person name="De Carvalho L.P.S."/>
            <person name="Shen B."/>
        </authorList>
    </citation>
    <scope>NUCLEOTIDE SEQUENCE [LARGE SCALE GENOMIC DNA]</scope>
    <source>
        <strain evidence="1 2">NPDC038104</strain>
    </source>
</reference>
<name>A0ABV2YEG4_9ACTN</name>
<dbReference type="EMBL" id="JBEZUR010000008">
    <property type="protein sequence ID" value="MEU3554115.1"/>
    <property type="molecule type" value="Genomic_DNA"/>
</dbReference>
<evidence type="ECO:0000313" key="2">
    <source>
        <dbReference type="Proteomes" id="UP001550850"/>
    </source>
</evidence>
<evidence type="ECO:0000313" key="1">
    <source>
        <dbReference type="EMBL" id="MEU3554115.1"/>
    </source>
</evidence>